<dbReference type="Gene3D" id="2.150.10.10">
    <property type="entry name" value="Serralysin-like metalloprotease, C-terminal"/>
    <property type="match status" value="5"/>
</dbReference>
<dbReference type="InterPro" id="IPR001343">
    <property type="entry name" value="Hemolysn_Ca-bd"/>
</dbReference>
<dbReference type="PANTHER" id="PTHR38340:SF1">
    <property type="entry name" value="S-LAYER PROTEIN"/>
    <property type="match status" value="1"/>
</dbReference>
<gene>
    <name evidence="5" type="ORF">GGI64_006369</name>
</gene>
<dbReference type="InterPro" id="IPR002126">
    <property type="entry name" value="Cadherin-like_dom"/>
</dbReference>
<organism evidence="5 6">
    <name type="scientific">Rhizobium leguminosarum</name>
    <dbReference type="NCBI Taxonomy" id="384"/>
    <lineage>
        <taxon>Bacteria</taxon>
        <taxon>Pseudomonadati</taxon>
        <taxon>Pseudomonadota</taxon>
        <taxon>Alphaproteobacteria</taxon>
        <taxon>Hyphomicrobiales</taxon>
        <taxon>Rhizobiaceae</taxon>
        <taxon>Rhizobium/Agrobacterium group</taxon>
        <taxon>Rhizobium</taxon>
    </lineage>
</organism>
<proteinExistence type="predicted"/>
<protein>
    <submittedName>
        <fullName evidence="5">Ca2+-binding RTX toxin-like protein</fullName>
    </submittedName>
</protein>
<feature type="domain" description="Cadherin" evidence="4">
    <location>
        <begin position="1205"/>
        <end position="1299"/>
    </location>
</feature>
<dbReference type="SUPFAM" id="SSF51120">
    <property type="entry name" value="beta-Roll"/>
    <property type="match status" value="6"/>
</dbReference>
<comment type="subcellular location">
    <subcellularLocation>
        <location evidence="1">Secreted</location>
    </subcellularLocation>
</comment>
<dbReference type="Gene3D" id="2.160.20.160">
    <property type="match status" value="1"/>
</dbReference>
<feature type="domain" description="Cadherin" evidence="4">
    <location>
        <begin position="1106"/>
        <end position="1205"/>
    </location>
</feature>
<evidence type="ECO:0000313" key="5">
    <source>
        <dbReference type="EMBL" id="NYJ15264.1"/>
    </source>
</evidence>
<dbReference type="SUPFAM" id="SSF49313">
    <property type="entry name" value="Cadherin-like"/>
    <property type="match status" value="2"/>
</dbReference>
<evidence type="ECO:0000256" key="1">
    <source>
        <dbReference type="ARBA" id="ARBA00004613"/>
    </source>
</evidence>
<accession>A0A7Z0E5H7</accession>
<dbReference type="CDD" id="cd11304">
    <property type="entry name" value="Cadherin_repeat"/>
    <property type="match status" value="2"/>
</dbReference>
<sequence length="1304" mass="133460">MALNILDTNGATITNTGAEFEAYDVIRYSEANPSGPVSLTVSDSSAADLADELGSVSADVTGSSGDNTITTGAGNDILSGGDGADTLAGGAGDDIIYGNAGNDKLVGGDGNDRITDGGFNFGPEGPLPEILNIDAGNGDDVITIDSFAAFTSGTIDGGDGIDALRAWSLHGLTLNNVENLETAAFQISGSSAEFESFDRIVRSTDPVFSYDPSLVVMDSAHLDLSDELGDLGTRVSGFSGIDVKTGDGDDEFAGSDVNDIFDGSGGNDLINDNDGDDKLTGGAGNDTIDGGAGIDTAAFAGNFVDYSFAVDNGSRVVTSVLEGTDRLTDVEFARFADGVYDFATETFTVNSTEPGTPLNILDTNGATITKTGAEFEAYDVIRDSEINPLVPVNLVISDSGTVDLSDELGSGSANVIGTSGNDVITTGAGNDNIAGGDGADTLNGGAGYDSLNGGVGNDTLNGGDGNDHISGDVGNDVIRGGAGNDTIDDGELFGLSPEVIDIDAGGGNDSISVGTLAPLNSGTVDGGDGIDTLQAASLRGLTIKNIEVLETAGWSVAGSSAQFESFDKIVWSTDPFGDFRAAVTLTDSAHLDLADELGDLGAFIDGDAFGIDVRTGGGDDEFTGTDGNDIFDGSGGNDILNGNAGDDKLTGGAGNDTIDGGSGIDTALFAGNFADYSLALNNGDHILTSVAEGADTLTGVEFARFADGLYDFGTETFTSNDTQPNVPLNILDTYGFITTMTGAEFEAYDVIRNSPTDPLAPVILFLSDSGTVDLSDELGSAVADVTDFGGGDSIITTGAGSDKIAGGYGEDTLSGGAGNDWIHGGDGNDTLNGGDGSDLLTGGDGNDILNGGDGDDQLSGNTGNDVIRGGAGNDFISDGELFDVAPEVFDIDAGDGDDAISIQRYYPPVSGTIDGGAGIDTFEASSLTGLTIKNIEVLETAGSLVDGSSAQFESFDKIVWSSDPFDNSRPSLAVTDGNHLDLSDELGDLGAFITGYTSGIDVKTGGGADEFVGTNGNDIFDGSSGNDLFNGRTGDDKLIGGAGIDTAVFSGNFANYSLTLNNGDHILTSAEEGTDTLTGIEFARFSDGVYDFATETFKLNNTAPTNIQLSKTSLSEDTPIWTTLGLLSAKDADGDKLTYKLIDGADDHFRLNGNRIVTSKAFDYETDKSYTIRVAVSDGKVTVEKDITINVLDVNEAPVNQAPIKLSFSRSSISENVAIGTSVGLLSAVDPEGGTVKWRLTDDADGIFKLVGNKIQTKAAIDYESSHSLTFTAEAYDAAGNATSHDFTIAVKDVFEPSFSSLLH</sequence>
<evidence type="ECO:0000256" key="3">
    <source>
        <dbReference type="SAM" id="MobiDB-lite"/>
    </source>
</evidence>
<dbReference type="GO" id="GO:0005509">
    <property type="term" value="F:calcium ion binding"/>
    <property type="evidence" value="ECO:0007669"/>
    <property type="project" value="InterPro"/>
</dbReference>
<dbReference type="PANTHER" id="PTHR38340">
    <property type="entry name" value="S-LAYER PROTEIN"/>
    <property type="match status" value="1"/>
</dbReference>
<dbReference type="Proteomes" id="UP000535276">
    <property type="component" value="Unassembled WGS sequence"/>
</dbReference>
<dbReference type="GO" id="GO:0016020">
    <property type="term" value="C:membrane"/>
    <property type="evidence" value="ECO:0007669"/>
    <property type="project" value="InterPro"/>
</dbReference>
<evidence type="ECO:0000259" key="4">
    <source>
        <dbReference type="PROSITE" id="PS50268"/>
    </source>
</evidence>
<dbReference type="GO" id="GO:0005576">
    <property type="term" value="C:extracellular region"/>
    <property type="evidence" value="ECO:0007669"/>
    <property type="project" value="UniProtKB-SubCell"/>
</dbReference>
<feature type="compositionally biased region" description="Low complexity" evidence="3">
    <location>
        <begin position="828"/>
        <end position="850"/>
    </location>
</feature>
<keyword evidence="2" id="KW-0964">Secreted</keyword>
<dbReference type="Gene3D" id="2.60.40.60">
    <property type="entry name" value="Cadherins"/>
    <property type="match status" value="2"/>
</dbReference>
<dbReference type="GO" id="GO:0007156">
    <property type="term" value="P:homophilic cell adhesion via plasma membrane adhesion molecules"/>
    <property type="evidence" value="ECO:0007669"/>
    <property type="project" value="InterPro"/>
</dbReference>
<evidence type="ECO:0000256" key="2">
    <source>
        <dbReference type="ARBA" id="ARBA00022525"/>
    </source>
</evidence>
<dbReference type="EMBL" id="JACBZV010000017">
    <property type="protein sequence ID" value="NYJ15264.1"/>
    <property type="molecule type" value="Genomic_DNA"/>
</dbReference>
<dbReference type="InterPro" id="IPR018511">
    <property type="entry name" value="Hemolysin-typ_Ca-bd_CS"/>
</dbReference>
<dbReference type="RefSeq" id="WP_179613608.1">
    <property type="nucleotide sequence ID" value="NZ_JACBZV010000017.1"/>
</dbReference>
<evidence type="ECO:0000313" key="6">
    <source>
        <dbReference type="Proteomes" id="UP000535276"/>
    </source>
</evidence>
<feature type="region of interest" description="Disordered" evidence="3">
    <location>
        <begin position="819"/>
        <end position="859"/>
    </location>
</feature>
<dbReference type="InterPro" id="IPR011049">
    <property type="entry name" value="Serralysin-like_metalloprot_C"/>
</dbReference>
<dbReference type="PROSITE" id="PS50268">
    <property type="entry name" value="CADHERIN_2"/>
    <property type="match status" value="2"/>
</dbReference>
<reference evidence="5 6" key="1">
    <citation type="submission" date="2020-07" db="EMBL/GenBank/DDBJ databases">
        <title>Genomic Encyclopedia of Type Strains, Phase IV (KMG-V): Genome sequencing to study the core and pangenomes of soil and plant-associated prokaryotes.</title>
        <authorList>
            <person name="Whitman W."/>
        </authorList>
    </citation>
    <scope>NUCLEOTIDE SEQUENCE [LARGE SCALE GENOMIC DNA]</scope>
    <source>
        <strain evidence="5 6">SEMIA 4052</strain>
    </source>
</reference>
<dbReference type="SMART" id="SM00112">
    <property type="entry name" value="CA"/>
    <property type="match status" value="2"/>
</dbReference>
<dbReference type="Pfam" id="PF00353">
    <property type="entry name" value="HemolysinCabind"/>
    <property type="match status" value="8"/>
</dbReference>
<dbReference type="PRINTS" id="PR00313">
    <property type="entry name" value="CABNDNGRPT"/>
</dbReference>
<dbReference type="PROSITE" id="PS00330">
    <property type="entry name" value="HEMOLYSIN_CALCIUM"/>
    <property type="match status" value="12"/>
</dbReference>
<comment type="caution">
    <text evidence="5">The sequence shown here is derived from an EMBL/GenBank/DDBJ whole genome shotgun (WGS) entry which is preliminary data.</text>
</comment>
<name>A0A7Z0E5H7_RHILE</name>
<dbReference type="InterPro" id="IPR015919">
    <property type="entry name" value="Cadherin-like_sf"/>
</dbReference>
<dbReference type="InterPro" id="IPR050557">
    <property type="entry name" value="RTX_toxin/Mannuronan_C5-epim"/>
</dbReference>